<organism evidence="1 2">
    <name type="scientific">Saccharopolyspora taberi</name>
    <dbReference type="NCBI Taxonomy" id="60895"/>
    <lineage>
        <taxon>Bacteria</taxon>
        <taxon>Bacillati</taxon>
        <taxon>Actinomycetota</taxon>
        <taxon>Actinomycetes</taxon>
        <taxon>Pseudonocardiales</taxon>
        <taxon>Pseudonocardiaceae</taxon>
        <taxon>Saccharopolyspora</taxon>
    </lineage>
</organism>
<reference evidence="1 2" key="1">
    <citation type="journal article" date="2019" name="Int. J. Syst. Evol. Microbiol.">
        <title>The Global Catalogue of Microorganisms (GCM) 10K type strain sequencing project: providing services to taxonomists for standard genome sequencing and annotation.</title>
        <authorList>
            <consortium name="The Broad Institute Genomics Platform"/>
            <consortium name="The Broad Institute Genome Sequencing Center for Infectious Disease"/>
            <person name="Wu L."/>
            <person name="Ma J."/>
        </authorList>
    </citation>
    <scope>NUCLEOTIDE SEQUENCE [LARGE SCALE GENOMIC DNA]</scope>
    <source>
        <strain evidence="1 2">JCM 9383</strain>
    </source>
</reference>
<proteinExistence type="predicted"/>
<accession>A0ABN3VHK8</accession>
<protein>
    <submittedName>
        <fullName evidence="1">Uncharacterized protein</fullName>
    </submittedName>
</protein>
<dbReference type="Pfam" id="PF19953">
    <property type="entry name" value="EACC1"/>
    <property type="match status" value="1"/>
</dbReference>
<sequence length="128" mass="14078">MIEARINIEEPTVSPQRLHQMHDQLMRDLRSVRGIEVRRSREDAPPDSKSGVGAQLAELIVTGTLSGGTGAAVTQVITALINRSASRSVTIKKADGQELTVTGASPEVQRRLTEMFAEDKEEDRRAER</sequence>
<evidence type="ECO:0000313" key="1">
    <source>
        <dbReference type="EMBL" id="GAA2806011.1"/>
    </source>
</evidence>
<dbReference type="InterPro" id="IPR045428">
    <property type="entry name" value="EACC1"/>
</dbReference>
<dbReference type="Proteomes" id="UP001500979">
    <property type="component" value="Unassembled WGS sequence"/>
</dbReference>
<name>A0ABN3VHK8_9PSEU</name>
<gene>
    <name evidence="1" type="ORF">GCM10010470_46580</name>
</gene>
<evidence type="ECO:0000313" key="2">
    <source>
        <dbReference type="Proteomes" id="UP001500979"/>
    </source>
</evidence>
<comment type="caution">
    <text evidence="1">The sequence shown here is derived from an EMBL/GenBank/DDBJ whole genome shotgun (WGS) entry which is preliminary data.</text>
</comment>
<dbReference type="EMBL" id="BAAAUX010000019">
    <property type="protein sequence ID" value="GAA2806011.1"/>
    <property type="molecule type" value="Genomic_DNA"/>
</dbReference>
<keyword evidence="2" id="KW-1185">Reference proteome</keyword>
<dbReference type="RefSeq" id="WP_344683048.1">
    <property type="nucleotide sequence ID" value="NZ_BAAAUX010000019.1"/>
</dbReference>